<protein>
    <recommendedName>
        <fullName evidence="4">Secreted protein</fullName>
    </recommendedName>
</protein>
<keyword evidence="3" id="KW-1185">Reference proteome</keyword>
<proteinExistence type="predicted"/>
<comment type="caution">
    <text evidence="2">The sequence shown here is derived from an EMBL/GenBank/DDBJ whole genome shotgun (WGS) entry which is preliminary data.</text>
</comment>
<feature type="signal peptide" evidence="1">
    <location>
        <begin position="1"/>
        <end position="19"/>
    </location>
</feature>
<gene>
    <name evidence="2" type="ORF">V6N12_024906</name>
</gene>
<organism evidence="2 3">
    <name type="scientific">Hibiscus sabdariffa</name>
    <name type="common">roselle</name>
    <dbReference type="NCBI Taxonomy" id="183260"/>
    <lineage>
        <taxon>Eukaryota</taxon>
        <taxon>Viridiplantae</taxon>
        <taxon>Streptophyta</taxon>
        <taxon>Embryophyta</taxon>
        <taxon>Tracheophyta</taxon>
        <taxon>Spermatophyta</taxon>
        <taxon>Magnoliopsida</taxon>
        <taxon>eudicotyledons</taxon>
        <taxon>Gunneridae</taxon>
        <taxon>Pentapetalae</taxon>
        <taxon>rosids</taxon>
        <taxon>malvids</taxon>
        <taxon>Malvales</taxon>
        <taxon>Malvaceae</taxon>
        <taxon>Malvoideae</taxon>
        <taxon>Hibiscus</taxon>
    </lineage>
</organism>
<dbReference type="EMBL" id="JBBPBM010001270">
    <property type="protein sequence ID" value="KAK8485606.1"/>
    <property type="molecule type" value="Genomic_DNA"/>
</dbReference>
<name>A0ABR1ZXY9_9ROSI</name>
<evidence type="ECO:0000313" key="2">
    <source>
        <dbReference type="EMBL" id="KAK8485606.1"/>
    </source>
</evidence>
<reference evidence="2 3" key="1">
    <citation type="journal article" date="2024" name="G3 (Bethesda)">
        <title>Genome assembly of Hibiscus sabdariffa L. provides insights into metabolisms of medicinal natural products.</title>
        <authorList>
            <person name="Kim T."/>
        </authorList>
    </citation>
    <scope>NUCLEOTIDE SEQUENCE [LARGE SCALE GENOMIC DNA]</scope>
    <source>
        <strain evidence="2">TK-2024</strain>
        <tissue evidence="2">Old leaves</tissue>
    </source>
</reference>
<keyword evidence="1" id="KW-0732">Signal</keyword>
<feature type="chain" id="PRO_5045909067" description="Secreted protein" evidence="1">
    <location>
        <begin position="20"/>
        <end position="246"/>
    </location>
</feature>
<sequence length="246" mass="27164">MNGLLLTLVAASWLKMVGATGALDSPYTVGYCGSHIVAKYWMLIMLNARVSWRKGNECAISFRAHQQRRLTVLKDDQHWEGPRRGWVKGNVDATVNPSDESAAVGGVFRDDSTDLGKQQSWEGITHVIPPVDFEELVADEQRSWKEQVAITVPSSHCRRVDPGGHKSQHLGRFEVKDGYGCSHLSATNFLLHVTWCWDVSLFGRAKGGQDFRTPILRVYGVPAPPPGAATTLFSISLHTPDNLSNV</sequence>
<evidence type="ECO:0000256" key="1">
    <source>
        <dbReference type="SAM" id="SignalP"/>
    </source>
</evidence>
<evidence type="ECO:0000313" key="3">
    <source>
        <dbReference type="Proteomes" id="UP001472677"/>
    </source>
</evidence>
<dbReference type="Proteomes" id="UP001472677">
    <property type="component" value="Unassembled WGS sequence"/>
</dbReference>
<evidence type="ECO:0008006" key="4">
    <source>
        <dbReference type="Google" id="ProtNLM"/>
    </source>
</evidence>
<accession>A0ABR1ZXY9</accession>